<feature type="domain" description="S1-like" evidence="5">
    <location>
        <begin position="24"/>
        <end position="97"/>
    </location>
</feature>
<evidence type="ECO:0000256" key="4">
    <source>
        <dbReference type="RuleBase" id="RU004364"/>
    </source>
</evidence>
<gene>
    <name evidence="6" type="primary">eIF1A</name>
    <name evidence="2" type="synonym">eif1a</name>
    <name evidence="6" type="ORF">AN188_01361</name>
    <name evidence="7" type="ORF">APG09_01425</name>
</gene>
<dbReference type="PROSITE" id="PS50832">
    <property type="entry name" value="S1_IF1_TYPE"/>
    <property type="match status" value="1"/>
</dbReference>
<protein>
    <recommendedName>
        <fullName evidence="2">Translation initiation factor 1A</fullName>
        <shortName evidence="2">aIF-1A</shortName>
    </recommendedName>
</protein>
<accession>A0A150JG79</accession>
<dbReference type="PANTHER" id="PTHR21668">
    <property type="entry name" value="EIF-1A"/>
    <property type="match status" value="1"/>
</dbReference>
<evidence type="ECO:0000259" key="5">
    <source>
        <dbReference type="PROSITE" id="PS50832"/>
    </source>
</evidence>
<keyword evidence="2 3" id="KW-0648">Protein biosynthesis</keyword>
<dbReference type="NCBIfam" id="TIGR00523">
    <property type="entry name" value="eIF-1A"/>
    <property type="match status" value="1"/>
</dbReference>
<evidence type="ECO:0000256" key="1">
    <source>
        <dbReference type="ARBA" id="ARBA00025502"/>
    </source>
</evidence>
<proteinExistence type="inferred from homology"/>
<dbReference type="NCBIfam" id="NF003084">
    <property type="entry name" value="PRK04012.1-3"/>
    <property type="match status" value="1"/>
</dbReference>
<dbReference type="Gene3D" id="2.40.50.140">
    <property type="entry name" value="Nucleic acid-binding proteins"/>
    <property type="match status" value="1"/>
</dbReference>
<dbReference type="GO" id="GO:0003723">
    <property type="term" value="F:RNA binding"/>
    <property type="evidence" value="ECO:0007669"/>
    <property type="project" value="InterPro"/>
</dbReference>
<accession>A0A150J9N7</accession>
<comment type="function">
    <text evidence="1 2">Seems to be required for maximal rate of protein biosynthesis. Enhances ribosome dissociation into subunits and stabilizes the binding of the initiator Met-tRNA(I) to 40 S ribosomal subunits.</text>
</comment>
<accession>A0A150JFF7</accession>
<dbReference type="InterPro" id="IPR006196">
    <property type="entry name" value="RNA-binding_domain_S1_IF1"/>
</dbReference>
<evidence type="ECO:0000313" key="8">
    <source>
        <dbReference type="Proteomes" id="UP000092420"/>
    </source>
</evidence>
<comment type="caution">
    <text evidence="6">The sequence shown here is derived from an EMBL/GenBank/DDBJ whole genome shotgun (WGS) entry which is preliminary data.</text>
</comment>
<dbReference type="EMBL" id="LNJB01000021">
    <property type="protein sequence ID" value="KYC53920.1"/>
    <property type="molecule type" value="Genomic_DNA"/>
</dbReference>
<comment type="similarity">
    <text evidence="2 4">Belongs to the eIF-1A family.</text>
</comment>
<dbReference type="Proteomes" id="UP000092420">
    <property type="component" value="Unassembled WGS sequence"/>
</dbReference>
<evidence type="ECO:0000256" key="2">
    <source>
        <dbReference type="HAMAP-Rule" id="MF_00216"/>
    </source>
</evidence>
<dbReference type="InterPro" id="IPR012340">
    <property type="entry name" value="NA-bd_OB-fold"/>
</dbReference>
<evidence type="ECO:0000313" key="7">
    <source>
        <dbReference type="EMBL" id="KYC56257.1"/>
    </source>
</evidence>
<dbReference type="AlphaFoldDB" id="A0A150JFF7"/>
<dbReference type="NCBIfam" id="NF003085">
    <property type="entry name" value="PRK04012.1-5"/>
    <property type="match status" value="1"/>
</dbReference>
<sequence>MRYELYRRDYLKYEPGASEEEQVQRTRTPQKGEVLGVVDQMLGAGRMKVRCTDGKERICSVPGKFKRRLWIKMGMVVLVEPWEIKGDERGNIIYRYSRTQTKWLIDNGYMTL</sequence>
<dbReference type="InterPro" id="IPR001253">
    <property type="entry name" value="TIF_eIF-1A"/>
</dbReference>
<name>A0A150JFF7_9EURY</name>
<dbReference type="CDD" id="cd05793">
    <property type="entry name" value="S1_IF1A"/>
    <property type="match status" value="1"/>
</dbReference>
<organism evidence="6 8">
    <name type="scientific">Candidatus Methanofastidiosum methylothiophilum</name>
    <dbReference type="NCBI Taxonomy" id="1705564"/>
    <lineage>
        <taxon>Archaea</taxon>
        <taxon>Methanobacteriati</taxon>
        <taxon>Methanobacteriota</taxon>
        <taxon>Stenosarchaea group</taxon>
        <taxon>Candidatus Methanofastidiosia</taxon>
        <taxon>Candidatus Methanofastidiosales</taxon>
        <taxon>Candidatus Methanofastidiosaceae</taxon>
        <taxon>Candidatus Methanofastidiosum</taxon>
    </lineage>
</organism>
<dbReference type="SMART" id="SM00652">
    <property type="entry name" value="eIF1a"/>
    <property type="match status" value="1"/>
</dbReference>
<dbReference type="GO" id="GO:0003743">
    <property type="term" value="F:translation initiation factor activity"/>
    <property type="evidence" value="ECO:0007669"/>
    <property type="project" value="UniProtKB-UniRule"/>
</dbReference>
<reference evidence="6 8" key="1">
    <citation type="journal article" date="2016" name="ISME J.">
        <title>Chasing the elusive Euryarchaeota class WSA2: genomes reveal a uniquely fastidious methyl-reducing methanogen.</title>
        <authorList>
            <person name="Nobu M.K."/>
            <person name="Narihiro T."/>
            <person name="Kuroda K."/>
            <person name="Mei R."/>
            <person name="Liu W.T."/>
        </authorList>
    </citation>
    <scope>NUCLEOTIDE SEQUENCE [LARGE SCALE GENOMIC DNA]</scope>
    <source>
        <strain evidence="6">ADurb1013_Bin02101</strain>
        <strain evidence="7">ADurb1213_Bin02801</strain>
    </source>
</reference>
<dbReference type="SUPFAM" id="SSF50249">
    <property type="entry name" value="Nucleic acid-binding proteins"/>
    <property type="match status" value="1"/>
</dbReference>
<dbReference type="HAMAP" id="MF_00216">
    <property type="entry name" value="aIF_1A"/>
    <property type="match status" value="1"/>
</dbReference>
<keyword evidence="2 3" id="KW-0396">Initiation factor</keyword>
<evidence type="ECO:0000256" key="3">
    <source>
        <dbReference type="PROSITE-ProRule" id="PRU00181"/>
    </source>
</evidence>
<dbReference type="EMBL" id="LNJE01000022">
    <property type="protein sequence ID" value="KYC56257.1"/>
    <property type="molecule type" value="Genomic_DNA"/>
</dbReference>
<evidence type="ECO:0000313" key="6">
    <source>
        <dbReference type="EMBL" id="KYC53920.1"/>
    </source>
</evidence>
<dbReference type="Pfam" id="PF01176">
    <property type="entry name" value="eIF-1a"/>
    <property type="match status" value="1"/>
</dbReference>